<dbReference type="PROSITE" id="PS50001">
    <property type="entry name" value="SH2"/>
    <property type="match status" value="1"/>
</dbReference>
<dbReference type="AlphaFoldDB" id="A0A0R3WQ96"/>
<feature type="domain" description="SH2" evidence="3">
    <location>
        <begin position="1"/>
        <end position="131"/>
    </location>
</feature>
<name>A0A0R3WQ96_HYDTA</name>
<gene>
    <name evidence="4" type="ORF">TTAC_LOCUS2922</name>
</gene>
<dbReference type="SUPFAM" id="SSF55550">
    <property type="entry name" value="SH2 domain"/>
    <property type="match status" value="1"/>
</dbReference>
<dbReference type="EMBL" id="UYWX01001678">
    <property type="protein sequence ID" value="VDM21516.1"/>
    <property type="molecule type" value="Genomic_DNA"/>
</dbReference>
<dbReference type="PANTHER" id="PTHR15832:SF2">
    <property type="entry name" value="SH2 DOMAIN-CONTAINING PROTEIN"/>
    <property type="match status" value="1"/>
</dbReference>
<dbReference type="InterPro" id="IPR036860">
    <property type="entry name" value="SH2_dom_sf"/>
</dbReference>
<dbReference type="Gene3D" id="3.30.505.10">
    <property type="entry name" value="SH2 domain"/>
    <property type="match status" value="1"/>
</dbReference>
<reference evidence="4 5" key="2">
    <citation type="submission" date="2018-11" db="EMBL/GenBank/DDBJ databases">
        <authorList>
            <consortium name="Pathogen Informatics"/>
        </authorList>
    </citation>
    <scope>NUCLEOTIDE SEQUENCE [LARGE SCALE GENOMIC DNA]</scope>
</reference>
<protein>
    <submittedName>
        <fullName evidence="6">SH2 domain-containing protein</fullName>
    </submittedName>
</protein>
<evidence type="ECO:0000259" key="3">
    <source>
        <dbReference type="PROSITE" id="PS50001"/>
    </source>
</evidence>
<proteinExistence type="predicted"/>
<sequence>MTVSTNREPIEAFHDRFISTRPGSFVVRDSGTHSNCYALSVRVGGNEGEAVHLHPTAAAERCLSAGMAPRTALAGGANSGGGGISHYLIQRTATGVRLKGLEKEWPSLACLILHLTVMPEMLPCPLLDAPQSSSNPAAFFRGGGASVHPAHFEQAPDACAFRPISARGGDSGPLTPSQQVPPPPPPHSEYQQLSEFSSLLADLNIPEERRRHRPHPPPPPPARIR</sequence>
<feature type="region of interest" description="Disordered" evidence="2">
    <location>
        <begin position="162"/>
        <end position="225"/>
    </location>
</feature>
<reference evidence="6" key="1">
    <citation type="submission" date="2017-02" db="UniProtKB">
        <authorList>
            <consortium name="WormBaseParasite"/>
        </authorList>
    </citation>
    <scope>IDENTIFICATION</scope>
</reference>
<dbReference type="PANTHER" id="PTHR15832">
    <property type="entry name" value="SHC (SRC HOMOLOGY DOMAIN C-TERMINAL) ADAPTOR HOMOLOG"/>
    <property type="match status" value="1"/>
</dbReference>
<dbReference type="Proteomes" id="UP000274429">
    <property type="component" value="Unassembled WGS sequence"/>
</dbReference>
<evidence type="ECO:0000256" key="1">
    <source>
        <dbReference type="PROSITE-ProRule" id="PRU00191"/>
    </source>
</evidence>
<dbReference type="WBParaSite" id="TTAC_0000293601-mRNA-1">
    <property type="protein sequence ID" value="TTAC_0000293601-mRNA-1"/>
    <property type="gene ID" value="TTAC_0000293601"/>
</dbReference>
<accession>A0A0R3WQ96</accession>
<keyword evidence="5" id="KW-1185">Reference proteome</keyword>
<dbReference type="OrthoDB" id="10013007at2759"/>
<feature type="compositionally biased region" description="Pro residues" evidence="2">
    <location>
        <begin position="216"/>
        <end position="225"/>
    </location>
</feature>
<dbReference type="InterPro" id="IPR000980">
    <property type="entry name" value="SH2"/>
</dbReference>
<evidence type="ECO:0000313" key="6">
    <source>
        <dbReference type="WBParaSite" id="TTAC_0000293601-mRNA-1"/>
    </source>
</evidence>
<evidence type="ECO:0000313" key="4">
    <source>
        <dbReference type="EMBL" id="VDM21516.1"/>
    </source>
</evidence>
<organism evidence="6">
    <name type="scientific">Hydatigena taeniaeformis</name>
    <name type="common">Feline tapeworm</name>
    <name type="synonym">Taenia taeniaeformis</name>
    <dbReference type="NCBI Taxonomy" id="6205"/>
    <lineage>
        <taxon>Eukaryota</taxon>
        <taxon>Metazoa</taxon>
        <taxon>Spiralia</taxon>
        <taxon>Lophotrochozoa</taxon>
        <taxon>Platyhelminthes</taxon>
        <taxon>Cestoda</taxon>
        <taxon>Eucestoda</taxon>
        <taxon>Cyclophyllidea</taxon>
        <taxon>Taeniidae</taxon>
        <taxon>Hydatigera</taxon>
    </lineage>
</organism>
<keyword evidence="1" id="KW-0727">SH2 domain</keyword>
<evidence type="ECO:0000313" key="5">
    <source>
        <dbReference type="Proteomes" id="UP000274429"/>
    </source>
</evidence>
<evidence type="ECO:0000256" key="2">
    <source>
        <dbReference type="SAM" id="MobiDB-lite"/>
    </source>
</evidence>
<dbReference type="Pfam" id="PF00017">
    <property type="entry name" value="SH2"/>
    <property type="match status" value="1"/>
</dbReference>